<sequence length="55" mass="6789">MEKDDFFIQQPQFLNNYVFLIHFLLFICKVCLFSFESFLSSRFLSFILFENLFNF</sequence>
<name>R4RNR6_PHYAS</name>
<keyword evidence="1" id="KW-1133">Transmembrane helix</keyword>
<accession>R4RNR6</accession>
<keyword evidence="1" id="KW-0812">Transmembrane</keyword>
<evidence type="ECO:0000313" key="3">
    <source>
        <dbReference type="Proteomes" id="UP000013941"/>
    </source>
</evidence>
<gene>
    <name evidence="2" type="ORF">SLY_1114</name>
</gene>
<dbReference type="AlphaFoldDB" id="R4RNR6"/>
<evidence type="ECO:0000313" key="2">
    <source>
        <dbReference type="EMBL" id="AGL91020.1"/>
    </source>
</evidence>
<dbReference type="KEGG" id="nzs:SLY_1114"/>
<dbReference type="Proteomes" id="UP000013941">
    <property type="component" value="Chromosome"/>
</dbReference>
<evidence type="ECO:0000256" key="1">
    <source>
        <dbReference type="SAM" id="Phobius"/>
    </source>
</evidence>
<reference evidence="2 3" key="1">
    <citation type="journal article" date="2013" name="BMC Genomics">
        <title>Comparison of the complete genome sequence of two closely related isolates of 'Candidatus Phytoplasma australiense' reveals genome plasticity.</title>
        <authorList>
            <person name="Andersen M.T."/>
            <person name="Liefting L.W."/>
            <person name="Havukkala I."/>
            <person name="Beever R.E."/>
        </authorList>
    </citation>
    <scope>NUCLEOTIDE SEQUENCE [LARGE SCALE GENOMIC DNA]</scope>
    <source>
        <strain evidence="2 3">NZSb11</strain>
    </source>
</reference>
<dbReference type="HOGENOM" id="CLU_3030522_0_0_14"/>
<organism evidence="2 3">
    <name type="scientific">Strawberry lethal yellows phytoplasma (CPA) str. NZSb11</name>
    <dbReference type="NCBI Taxonomy" id="980422"/>
    <lineage>
        <taxon>Bacteria</taxon>
        <taxon>Bacillati</taxon>
        <taxon>Mycoplasmatota</taxon>
        <taxon>Mollicutes</taxon>
        <taxon>Acholeplasmatales</taxon>
        <taxon>Acholeplasmataceae</taxon>
        <taxon>Candidatus Phytoplasma</taxon>
        <taxon>16SrXII (Stolbur group)</taxon>
    </lineage>
</organism>
<proteinExistence type="predicted"/>
<feature type="transmembrane region" description="Helical" evidence="1">
    <location>
        <begin position="17"/>
        <end position="35"/>
    </location>
</feature>
<keyword evidence="1" id="KW-0472">Membrane</keyword>
<dbReference type="PATRIC" id="fig|980422.3.peg.1022"/>
<protein>
    <submittedName>
        <fullName evidence="2">Uncharacterized protein</fullName>
    </submittedName>
</protein>
<keyword evidence="3" id="KW-1185">Reference proteome</keyword>
<dbReference type="EMBL" id="CP002548">
    <property type="protein sequence ID" value="AGL91020.1"/>
    <property type="molecule type" value="Genomic_DNA"/>
</dbReference>